<dbReference type="KEGG" id="bbel:109475064"/>
<dbReference type="InterPro" id="IPR016187">
    <property type="entry name" value="CTDL_fold"/>
</dbReference>
<proteinExistence type="predicted"/>
<gene>
    <name evidence="4" type="primary">LOC109475064</name>
</gene>
<dbReference type="InterPro" id="IPR001304">
    <property type="entry name" value="C-type_lectin-like"/>
</dbReference>
<dbReference type="SMART" id="SM00034">
    <property type="entry name" value="CLECT"/>
    <property type="match status" value="1"/>
</dbReference>
<dbReference type="CDD" id="cd00037">
    <property type="entry name" value="CLECT"/>
    <property type="match status" value="1"/>
</dbReference>
<dbReference type="AlphaFoldDB" id="A0A6P4Z3L4"/>
<evidence type="ECO:0000313" key="3">
    <source>
        <dbReference type="Proteomes" id="UP000515135"/>
    </source>
</evidence>
<evidence type="ECO:0000313" key="4">
    <source>
        <dbReference type="RefSeq" id="XP_019631163.1"/>
    </source>
</evidence>
<dbReference type="OrthoDB" id="8950604at2759"/>
<dbReference type="SUPFAM" id="SSF56436">
    <property type="entry name" value="C-type lectin-like"/>
    <property type="match status" value="1"/>
</dbReference>
<feature type="domain" description="C-type lectin" evidence="2">
    <location>
        <begin position="244"/>
        <end position="375"/>
    </location>
</feature>
<protein>
    <submittedName>
        <fullName evidence="4">C-type lectin domain family 4 member M-like</fullName>
    </submittedName>
</protein>
<dbReference type="InterPro" id="IPR018378">
    <property type="entry name" value="C-type_lectin_CS"/>
</dbReference>
<keyword evidence="3" id="KW-1185">Reference proteome</keyword>
<sequence length="504" mass="57701">MSMLKDSLLKILEGSALGVTKGENLKRDFGVFTGVVGLVGFALDRFESAQTTQQLNEIQGQIRELDGKIETLTRSVSDLQLGQQYLQQVVLYGRDELRLKNVLDTLSRMQISNGQYVGSDIQGWADSVLSHNSDGIRNVLQNLLNMVKPRSSVFGGKSLFKIYHQQLYKGDLEQYGIKMRKKTGQVYGLIGGGYCAWIAALRIKGREGEIPAKVREGKRELSSVKLSLQEYMVYGTCKDGDQLKYRKCYRAFSIHKTWTDASAYCKNRGAGGNLAMPKDRDTNRFLIQLKNDKSSHWGFWFGLNDRQRERKWKWNDGTSLESYNYWSSNEPNNGGKNWWGTYKNPEDCAEYFRKNHRNSGWNDAKCNNLRYFICERSPNNGIKNHVISLDVRDSKYAGTNDKISFRILSSNRWTNWYQIPGSFSRGRTKTADITPTFFGNFGRPDKIELKTSGGDALELDQIRLYNGYTYETTRFRCNCKLSKDRGEGAQYKIVGRYNVGWIGR</sequence>
<dbReference type="PANTHER" id="PTHR22801:SF63">
    <property type="entry name" value="C-TYPE LECTIN DOMAIN-CONTAINING PROTEIN"/>
    <property type="match status" value="1"/>
</dbReference>
<dbReference type="PROSITE" id="PS50041">
    <property type="entry name" value="C_TYPE_LECTIN_2"/>
    <property type="match status" value="1"/>
</dbReference>
<dbReference type="GeneID" id="109475064"/>
<name>A0A6P4Z3L4_BRABE</name>
<dbReference type="Pfam" id="PF00059">
    <property type="entry name" value="Lectin_C"/>
    <property type="match status" value="1"/>
</dbReference>
<dbReference type="InterPro" id="IPR050801">
    <property type="entry name" value="Ca-Dep_Lectins_ImmuneDev"/>
</dbReference>
<accession>A0A6P4Z3L4</accession>
<evidence type="ECO:0000259" key="2">
    <source>
        <dbReference type="PROSITE" id="PS50041"/>
    </source>
</evidence>
<dbReference type="PROSITE" id="PS00615">
    <property type="entry name" value="C_TYPE_LECTIN_1"/>
    <property type="match status" value="1"/>
</dbReference>
<reference evidence="4" key="1">
    <citation type="submission" date="2025-08" db="UniProtKB">
        <authorList>
            <consortium name="RefSeq"/>
        </authorList>
    </citation>
    <scope>IDENTIFICATION</scope>
    <source>
        <tissue evidence="4">Gonad</tissue>
    </source>
</reference>
<evidence type="ECO:0000256" key="1">
    <source>
        <dbReference type="ARBA" id="ARBA00023157"/>
    </source>
</evidence>
<dbReference type="Gene3D" id="2.60.60.20">
    <property type="entry name" value="PLAT/LH2 domain"/>
    <property type="match status" value="1"/>
</dbReference>
<dbReference type="InterPro" id="IPR016186">
    <property type="entry name" value="C-type_lectin-like/link_sf"/>
</dbReference>
<dbReference type="Gene3D" id="3.10.100.10">
    <property type="entry name" value="Mannose-Binding Protein A, subunit A"/>
    <property type="match status" value="1"/>
</dbReference>
<dbReference type="PANTHER" id="PTHR22801">
    <property type="entry name" value="LITHOSTATHINE"/>
    <property type="match status" value="1"/>
</dbReference>
<dbReference type="RefSeq" id="XP_019631163.1">
    <property type="nucleotide sequence ID" value="XM_019775604.1"/>
</dbReference>
<organism evidence="3 4">
    <name type="scientific">Branchiostoma belcheri</name>
    <name type="common">Amphioxus</name>
    <dbReference type="NCBI Taxonomy" id="7741"/>
    <lineage>
        <taxon>Eukaryota</taxon>
        <taxon>Metazoa</taxon>
        <taxon>Chordata</taxon>
        <taxon>Cephalochordata</taxon>
        <taxon>Leptocardii</taxon>
        <taxon>Amphioxiformes</taxon>
        <taxon>Branchiostomatidae</taxon>
        <taxon>Branchiostoma</taxon>
    </lineage>
</organism>
<keyword evidence="1" id="KW-1015">Disulfide bond</keyword>
<dbReference type="Proteomes" id="UP000515135">
    <property type="component" value="Unplaced"/>
</dbReference>